<name>A0A9W8JF82_9AGAR</name>
<organism evidence="2 3">
    <name type="scientific">Candolleomyces eurysporus</name>
    <dbReference type="NCBI Taxonomy" id="2828524"/>
    <lineage>
        <taxon>Eukaryota</taxon>
        <taxon>Fungi</taxon>
        <taxon>Dikarya</taxon>
        <taxon>Basidiomycota</taxon>
        <taxon>Agaricomycotina</taxon>
        <taxon>Agaricomycetes</taxon>
        <taxon>Agaricomycetidae</taxon>
        <taxon>Agaricales</taxon>
        <taxon>Agaricineae</taxon>
        <taxon>Psathyrellaceae</taxon>
        <taxon>Candolleomyces</taxon>
    </lineage>
</organism>
<evidence type="ECO:0000256" key="1">
    <source>
        <dbReference type="SAM" id="SignalP"/>
    </source>
</evidence>
<feature type="chain" id="PRO_5040970236" evidence="1">
    <location>
        <begin position="22"/>
        <end position="189"/>
    </location>
</feature>
<sequence length="189" mass="20220">MRSISKAVLSFAAVLPGIVSAALIPNADTPVFYLVGADPVGDTFKPLRLTGQHLTATLTGEGPIAMIYIINGTFVAEDPVKGSTSPFLYHPYVDFSIPGSSDCGTSGPLKFIQDPNRNSVASNPCAAFSNFFLFSDRMDNQLGAKLVLNSNLTSFYACGNARDIVYKVNVTDEPVDCFTPVQLYTLPVV</sequence>
<dbReference type="Proteomes" id="UP001140091">
    <property type="component" value="Unassembled WGS sequence"/>
</dbReference>
<dbReference type="EMBL" id="JANBPK010000860">
    <property type="protein sequence ID" value="KAJ2929718.1"/>
    <property type="molecule type" value="Genomic_DNA"/>
</dbReference>
<reference evidence="2" key="1">
    <citation type="submission" date="2022-06" db="EMBL/GenBank/DDBJ databases">
        <title>Genome Sequence of Candolleomyces eurysporus.</title>
        <authorList>
            <person name="Buettner E."/>
        </authorList>
    </citation>
    <scope>NUCLEOTIDE SEQUENCE</scope>
    <source>
        <strain evidence="2">VTCC 930004</strain>
    </source>
</reference>
<keyword evidence="3" id="KW-1185">Reference proteome</keyword>
<dbReference type="AlphaFoldDB" id="A0A9W8JF82"/>
<comment type="caution">
    <text evidence="2">The sequence shown here is derived from an EMBL/GenBank/DDBJ whole genome shotgun (WGS) entry which is preliminary data.</text>
</comment>
<dbReference type="OrthoDB" id="2818001at2759"/>
<evidence type="ECO:0000313" key="3">
    <source>
        <dbReference type="Proteomes" id="UP001140091"/>
    </source>
</evidence>
<protein>
    <submittedName>
        <fullName evidence="2">Uncharacterized protein</fullName>
    </submittedName>
</protein>
<keyword evidence="1" id="KW-0732">Signal</keyword>
<feature type="non-terminal residue" evidence="2">
    <location>
        <position position="189"/>
    </location>
</feature>
<gene>
    <name evidence="2" type="ORF">H1R20_g7366</name>
</gene>
<proteinExistence type="predicted"/>
<evidence type="ECO:0000313" key="2">
    <source>
        <dbReference type="EMBL" id="KAJ2929718.1"/>
    </source>
</evidence>
<feature type="signal peptide" evidence="1">
    <location>
        <begin position="1"/>
        <end position="21"/>
    </location>
</feature>
<accession>A0A9W8JF82</accession>